<dbReference type="Proteomes" id="UP001057702">
    <property type="component" value="Unassembled WGS sequence"/>
</dbReference>
<name>A0ABT1Q0P5_9ACTN</name>
<accession>A0ABT1Q0P5</accession>
<protein>
    <recommendedName>
        <fullName evidence="1">L-amino acid ligase C-terminal domain-containing protein</fullName>
    </recommendedName>
</protein>
<dbReference type="Gene3D" id="3.30.470.20">
    <property type="entry name" value="ATP-grasp fold, B domain"/>
    <property type="match status" value="1"/>
</dbReference>
<keyword evidence="3" id="KW-1185">Reference proteome</keyword>
<feature type="domain" description="L-amino acid ligase C-terminal" evidence="1">
    <location>
        <begin position="51"/>
        <end position="115"/>
    </location>
</feature>
<dbReference type="InterPro" id="IPR040570">
    <property type="entry name" value="LAL_C2"/>
</dbReference>
<reference evidence="2" key="1">
    <citation type="submission" date="2022-06" db="EMBL/GenBank/DDBJ databases">
        <title>Draft genome sequence of Streptomyces sp. RB6PN25 isolated from peat swamp forest in Thailand.</title>
        <authorList>
            <person name="Duangmal K."/>
            <person name="Klaysubun C."/>
        </authorList>
    </citation>
    <scope>NUCLEOTIDE SEQUENCE</scope>
    <source>
        <strain evidence="2">RB6PN25</strain>
    </source>
</reference>
<proteinExistence type="predicted"/>
<dbReference type="Pfam" id="PF18603">
    <property type="entry name" value="LAL_C2"/>
    <property type="match status" value="1"/>
</dbReference>
<dbReference type="EMBL" id="JANFNG010000022">
    <property type="protein sequence ID" value="MCQ4083503.1"/>
    <property type="molecule type" value="Genomic_DNA"/>
</dbReference>
<sequence length="117" mass="13251">MPDTSSHDRKRVLIVEPTTSAFDLMYAAHDLGLETVVAFYNREERVLPDRVLTAVDVLERLREADFVQEVSMTAGPGDTLQPYGDFRCRLGCALFVADAYPEALERRARIEDMVRCV</sequence>
<evidence type="ECO:0000313" key="2">
    <source>
        <dbReference type="EMBL" id="MCQ4083503.1"/>
    </source>
</evidence>
<evidence type="ECO:0000313" key="3">
    <source>
        <dbReference type="Proteomes" id="UP001057702"/>
    </source>
</evidence>
<gene>
    <name evidence="2" type="ORF">NGB36_23630</name>
</gene>
<comment type="caution">
    <text evidence="2">The sequence shown here is derived from an EMBL/GenBank/DDBJ whole genome shotgun (WGS) entry which is preliminary data.</text>
</comment>
<dbReference type="RefSeq" id="WP_255922461.1">
    <property type="nucleotide sequence ID" value="NZ_JANFNG010000022.1"/>
</dbReference>
<evidence type="ECO:0000259" key="1">
    <source>
        <dbReference type="Pfam" id="PF18603"/>
    </source>
</evidence>
<organism evidence="2 3">
    <name type="scientific">Streptomyces humicola</name>
    <dbReference type="NCBI Taxonomy" id="2953240"/>
    <lineage>
        <taxon>Bacteria</taxon>
        <taxon>Bacillati</taxon>
        <taxon>Actinomycetota</taxon>
        <taxon>Actinomycetes</taxon>
        <taxon>Kitasatosporales</taxon>
        <taxon>Streptomycetaceae</taxon>
        <taxon>Streptomyces</taxon>
    </lineage>
</organism>